<dbReference type="EMBL" id="JOOZ01000173">
    <property type="protein sequence ID" value="OUL64541.1"/>
    <property type="molecule type" value="Genomic_DNA"/>
</dbReference>
<evidence type="ECO:0000313" key="2">
    <source>
        <dbReference type="Proteomes" id="UP000195072"/>
    </source>
</evidence>
<evidence type="ECO:0000313" key="1">
    <source>
        <dbReference type="EMBL" id="OUL64541.1"/>
    </source>
</evidence>
<gene>
    <name evidence="1" type="ORF">HK16_04500</name>
</gene>
<dbReference type="Proteomes" id="UP000195072">
    <property type="component" value="Unassembled WGS sequence"/>
</dbReference>
<sequence length="87" mass="9428">MCGISRFKTCDDDTVRIEIELPLSLPDPDAGLQKTGKARILANIPRDMVNTSRPLLLMEKKILEAVRSAAAARLSDIIGAIHAASRS</sequence>
<name>A0A252EDI0_9PROT</name>
<accession>A0A252EDI0</accession>
<comment type="caution">
    <text evidence="1">The sequence shown here is derived from an EMBL/GenBank/DDBJ whole genome shotgun (WGS) entry which is preliminary data.</text>
</comment>
<proteinExistence type="predicted"/>
<dbReference type="RefSeq" id="WP_086898834.1">
    <property type="nucleotide sequence ID" value="NZ_JOOZ01000173.1"/>
</dbReference>
<dbReference type="AlphaFoldDB" id="A0A252EDI0"/>
<organism evidence="1 2">
    <name type="scientific">Acetobacter senegalensis</name>
    <dbReference type="NCBI Taxonomy" id="446692"/>
    <lineage>
        <taxon>Bacteria</taxon>
        <taxon>Pseudomonadati</taxon>
        <taxon>Pseudomonadota</taxon>
        <taxon>Alphaproteobacteria</taxon>
        <taxon>Acetobacterales</taxon>
        <taxon>Acetobacteraceae</taxon>
        <taxon>Acetobacter</taxon>
    </lineage>
</organism>
<protein>
    <submittedName>
        <fullName evidence="1">Uncharacterized protein</fullName>
    </submittedName>
</protein>
<reference evidence="1 2" key="1">
    <citation type="submission" date="2014-06" db="EMBL/GenBank/DDBJ databases">
        <authorList>
            <person name="Ju J."/>
            <person name="Zhang J."/>
        </authorList>
    </citation>
    <scope>NUCLEOTIDE SEQUENCE [LARGE SCALE GENOMIC DNA]</scope>
    <source>
        <strain evidence="1">DmL_050</strain>
    </source>
</reference>